<evidence type="ECO:0000313" key="4">
    <source>
        <dbReference type="Proteomes" id="UP000012589"/>
    </source>
</evidence>
<dbReference type="STRING" id="1235802.C823_04449"/>
<dbReference type="SUPFAM" id="SSF52540">
    <property type="entry name" value="P-loop containing nucleoside triphosphate hydrolases"/>
    <property type="match status" value="1"/>
</dbReference>
<feature type="compositionally biased region" description="Polar residues" evidence="1">
    <location>
        <begin position="568"/>
        <end position="584"/>
    </location>
</feature>
<gene>
    <name evidence="3" type="ORF">C823_04449</name>
</gene>
<organism evidence="3 4">
    <name type="scientific">Eubacterium plexicaudatum ASF492</name>
    <dbReference type="NCBI Taxonomy" id="1235802"/>
    <lineage>
        <taxon>Bacteria</taxon>
        <taxon>Bacillati</taxon>
        <taxon>Bacillota</taxon>
        <taxon>Clostridia</taxon>
        <taxon>Eubacteriales</taxon>
        <taxon>Eubacteriaceae</taxon>
        <taxon>Eubacterium</taxon>
    </lineage>
</organism>
<dbReference type="OrthoDB" id="6400788at2"/>
<dbReference type="eggNOG" id="ENOG502ZAU0">
    <property type="taxonomic scope" value="Bacteria"/>
</dbReference>
<accession>N1ZX68</accession>
<evidence type="ECO:0000259" key="2">
    <source>
        <dbReference type="Pfam" id="PF13401"/>
    </source>
</evidence>
<evidence type="ECO:0000313" key="3">
    <source>
        <dbReference type="EMBL" id="EMZ21632.1"/>
    </source>
</evidence>
<comment type="caution">
    <text evidence="3">The sequence shown here is derived from an EMBL/GenBank/DDBJ whole genome shotgun (WGS) entry which is preliminary data.</text>
</comment>
<dbReference type="AlphaFoldDB" id="N1ZX68"/>
<protein>
    <recommendedName>
        <fullName evidence="2">ORC1/DEAH AAA+ ATPase domain-containing protein</fullName>
    </recommendedName>
</protein>
<name>N1ZX68_9FIRM</name>
<dbReference type="GO" id="GO:0016887">
    <property type="term" value="F:ATP hydrolysis activity"/>
    <property type="evidence" value="ECO:0007669"/>
    <property type="project" value="InterPro"/>
</dbReference>
<dbReference type="Proteomes" id="UP000012589">
    <property type="component" value="Unassembled WGS sequence"/>
</dbReference>
<evidence type="ECO:0000256" key="1">
    <source>
        <dbReference type="SAM" id="MobiDB-lite"/>
    </source>
</evidence>
<proteinExistence type="predicted"/>
<feature type="domain" description="ORC1/DEAH AAA+ ATPase" evidence="2">
    <location>
        <begin position="68"/>
        <end position="134"/>
    </location>
</feature>
<sequence length="1042" mass="117890">MDLSIAKERLAAVVKPDSITASQGDFLATHVEIKKLVLLNKFEFVPASQKYTSEEDIYKRFIMNPANRHQFIVVYGQSGSGKSHLIRWFEARYKADRSDDEVVLFIRRSDNTLKGTIRQLLEKSEVQDIGNKEIIKRLANASAAVSEDKLKDMIYHNFIIEINNDNDELEIQLNNIKRKRLVAFLNNETIHDHMMESGGPIERIYSKVAENSFADLDTIAQFKPEDFIVSVDLYDDMWQAGADPKADKMAKALMANDAMEDAKKFSDYLNQFVEIVIQRCAGIEPGDFEQVFMDIRKELYRLGKNLTLFIEDVTSFTGVDNALLNALMEEHNDRDICRLSSVVGGTNAYINDCFRQNHRDRVTQYVYIPDDVFDENGIFEFVGRYVNAMSLPMDVISAWVDARSLPGEYPVHEVVEGKKWEYIDIPYDKKLCLYPFSKNSIRYLYKNELTRGHQTPRYMIRDIIEPVVSDLLYNAENFPSKKYALVNINTTLNFIVHNQVKDEEQADRVFRFMSIWGNNEAKQFTIEDVTYIAGLPAYVYEELDLPIVNLQNRGMGEATSFVGGAGSKQGQTGETGNDGNTGRSNEGGAGATVSIPPEKQKKLDEANAKLTQWANGMPINLSTTGGAEGTIRTAREDMGDFLMSAINWQAEGVSLDNVSKVKAAISGKASKYKLVALENQTKGNGYYTLPATWDSLNVINAFIRWREFGNQSWEYPKSDFDVYQITSWTARIKKQIVKAVSLYDDKTETKYIEAAMAAEIYQLILNGEYREKTIGNLTAEYLFCNHQAKNKNTWHSNEWKSLLSLVQQKGADAINRETVRQYFNILQGSAAGSVVVLDAVNLAKTIRKVKTSKLQIPEEELQMDDKVKLRKDTYSFLTDITSRIDSVARAEVETAKKAIQPIYDCFDDDDVEEEDISAFLTKVNQFYKEIDNTQINIKTASTDSVKKGRKQFAKAISDITRGLDEDDPLTVLMAFSGDPIGTIQPLLALINQVSGDITKAEKQIIIRKNNLGVSGSGDNDENHYREELSVIESDFELLGALR</sequence>
<dbReference type="EMBL" id="AQFT01000129">
    <property type="protein sequence ID" value="EMZ21632.1"/>
    <property type="molecule type" value="Genomic_DNA"/>
</dbReference>
<dbReference type="HOGENOM" id="CLU_290503_0_0_9"/>
<reference evidence="3 4" key="1">
    <citation type="journal article" date="2014" name="Genome Announc.">
        <title>Draft genome sequences of the altered schaedler flora, a defined bacterial community from gnotobiotic mice.</title>
        <authorList>
            <person name="Wannemuehler M.J."/>
            <person name="Overstreet A.M."/>
            <person name="Ward D.V."/>
            <person name="Phillips G.J."/>
        </authorList>
    </citation>
    <scope>NUCLEOTIDE SEQUENCE [LARGE SCALE GENOMIC DNA]</scope>
    <source>
        <strain evidence="3 4">ASF492</strain>
    </source>
</reference>
<dbReference type="InterPro" id="IPR027417">
    <property type="entry name" value="P-loop_NTPase"/>
</dbReference>
<dbReference type="PATRIC" id="fig|1235802.3.peg.4733"/>
<dbReference type="Pfam" id="PF13401">
    <property type="entry name" value="AAA_22"/>
    <property type="match status" value="1"/>
</dbReference>
<feature type="region of interest" description="Disordered" evidence="1">
    <location>
        <begin position="561"/>
        <end position="596"/>
    </location>
</feature>
<keyword evidence="4" id="KW-1185">Reference proteome</keyword>
<dbReference type="InterPro" id="IPR049945">
    <property type="entry name" value="AAA_22"/>
</dbReference>